<feature type="compositionally biased region" description="Low complexity" evidence="1">
    <location>
        <begin position="425"/>
        <end position="438"/>
    </location>
</feature>
<feature type="region of interest" description="Disordered" evidence="1">
    <location>
        <begin position="224"/>
        <end position="279"/>
    </location>
</feature>
<dbReference type="InParanoid" id="W4KI16"/>
<dbReference type="EMBL" id="KI925455">
    <property type="protein sequence ID" value="ETW85487.1"/>
    <property type="molecule type" value="Genomic_DNA"/>
</dbReference>
<dbReference type="KEGG" id="hir:HETIRDRAFT_457352"/>
<dbReference type="AlphaFoldDB" id="W4KI16"/>
<feature type="compositionally biased region" description="Low complexity" evidence="1">
    <location>
        <begin position="455"/>
        <end position="468"/>
    </location>
</feature>
<feature type="compositionally biased region" description="Basic and acidic residues" evidence="1">
    <location>
        <begin position="469"/>
        <end position="493"/>
    </location>
</feature>
<accession>W4KI16</accession>
<protein>
    <submittedName>
        <fullName evidence="2">Uncharacterized protein</fullName>
    </submittedName>
</protein>
<dbReference type="Proteomes" id="UP000030671">
    <property type="component" value="Unassembled WGS sequence"/>
</dbReference>
<feature type="region of interest" description="Disordered" evidence="1">
    <location>
        <begin position="423"/>
        <end position="519"/>
    </location>
</feature>
<dbReference type="HOGENOM" id="CLU_014309_0_0_1"/>
<dbReference type="GeneID" id="20676819"/>
<sequence length="626" mass="66501">MVVLLLTSPHGNSGSRYFPFHGYLGLTPLTVQGVVRTKLDPDGKPLQAKSLIVAVRCYEARTGRRGTTHSSLLAEYSTVLWHAPATAATAPLADFEHAFRITIPRDAPGFSTAYFQDYRLFWRVEAVISHAHVMGIGSRLVKSAELPFVRYDVPSSIPLPSLPSPDLLPHQTTKSRAPAIRYYVSVPTDAVGPHDILSVGVFLRPLDPSVSVRSASLTVERRIELRENSPASPTSASTLSPPNISPTSSREAFPSLSRTPSATSISPPPSPIMPASGSTFTLDTISTAQTATSANSQLPLLVRDRAREQDHPASPPSSWTGAPYKVINNTVAGTENVSGRFVRDVQTGVWSRTLTMQWPASRSSARWALGETMATELVRVRFFVKVKIIVSSPSGTDSIELLEQPLTVISTNASERQLAITKYNASQAASSSRSSSKSKSPHRTAPPSPVPSVPPLESMPVPHSASSGGDRRAREGDEGEKQREGKRQRESRAPKRPHTSAGPRDRGKGGAGGMLGAGGGGVWRPGTAAAGGLVSKEGLGGGLGIGAVVGIGGVHTVRINTVTGVTTTHAQASGGAASPDHVRAWEEELARIEAQSRRSSIGILSRPKIPSLAKSARRFYGEVLGR</sequence>
<feature type="compositionally biased region" description="Pro residues" evidence="1">
    <location>
        <begin position="444"/>
        <end position="454"/>
    </location>
</feature>
<feature type="compositionally biased region" description="Low complexity" evidence="1">
    <location>
        <begin position="229"/>
        <end position="242"/>
    </location>
</feature>
<name>W4KI16_HETIT</name>
<reference evidence="2 3" key="1">
    <citation type="journal article" date="2012" name="New Phytol.">
        <title>Insight into trade-off between wood decay and parasitism from the genome of a fungal forest pathogen.</title>
        <authorList>
            <person name="Olson A."/>
            <person name="Aerts A."/>
            <person name="Asiegbu F."/>
            <person name="Belbahri L."/>
            <person name="Bouzid O."/>
            <person name="Broberg A."/>
            <person name="Canback B."/>
            <person name="Coutinho P.M."/>
            <person name="Cullen D."/>
            <person name="Dalman K."/>
            <person name="Deflorio G."/>
            <person name="van Diepen L.T."/>
            <person name="Dunand C."/>
            <person name="Duplessis S."/>
            <person name="Durling M."/>
            <person name="Gonthier P."/>
            <person name="Grimwood J."/>
            <person name="Fossdal C.G."/>
            <person name="Hansson D."/>
            <person name="Henrissat B."/>
            <person name="Hietala A."/>
            <person name="Himmelstrand K."/>
            <person name="Hoffmeister D."/>
            <person name="Hogberg N."/>
            <person name="James T.Y."/>
            <person name="Karlsson M."/>
            <person name="Kohler A."/>
            <person name="Kues U."/>
            <person name="Lee Y.H."/>
            <person name="Lin Y.C."/>
            <person name="Lind M."/>
            <person name="Lindquist E."/>
            <person name="Lombard V."/>
            <person name="Lucas S."/>
            <person name="Lunden K."/>
            <person name="Morin E."/>
            <person name="Murat C."/>
            <person name="Park J."/>
            <person name="Raffaello T."/>
            <person name="Rouze P."/>
            <person name="Salamov A."/>
            <person name="Schmutz J."/>
            <person name="Solheim H."/>
            <person name="Stahlberg J."/>
            <person name="Velez H."/>
            <person name="de Vries R.P."/>
            <person name="Wiebenga A."/>
            <person name="Woodward S."/>
            <person name="Yakovlev I."/>
            <person name="Garbelotto M."/>
            <person name="Martin F."/>
            <person name="Grigoriev I.V."/>
            <person name="Stenlid J."/>
        </authorList>
    </citation>
    <scope>NUCLEOTIDE SEQUENCE [LARGE SCALE GENOMIC DNA]</scope>
    <source>
        <strain evidence="2 3">TC 32-1</strain>
    </source>
</reference>
<dbReference type="RefSeq" id="XP_009542343.1">
    <property type="nucleotide sequence ID" value="XM_009544048.1"/>
</dbReference>
<evidence type="ECO:0000313" key="2">
    <source>
        <dbReference type="EMBL" id="ETW85487.1"/>
    </source>
</evidence>
<gene>
    <name evidence="2" type="ORF">HETIRDRAFT_457352</name>
</gene>
<proteinExistence type="predicted"/>
<dbReference type="OrthoDB" id="3230530at2759"/>
<keyword evidence="3" id="KW-1185">Reference proteome</keyword>
<feature type="compositionally biased region" description="Gly residues" evidence="1">
    <location>
        <begin position="509"/>
        <end position="519"/>
    </location>
</feature>
<evidence type="ECO:0000313" key="3">
    <source>
        <dbReference type="Proteomes" id="UP000030671"/>
    </source>
</evidence>
<evidence type="ECO:0000256" key="1">
    <source>
        <dbReference type="SAM" id="MobiDB-lite"/>
    </source>
</evidence>
<dbReference type="eggNOG" id="ENOG502SATQ">
    <property type="taxonomic scope" value="Eukaryota"/>
</dbReference>
<organism evidence="2 3">
    <name type="scientific">Heterobasidion irregulare (strain TC 32-1)</name>
    <dbReference type="NCBI Taxonomy" id="747525"/>
    <lineage>
        <taxon>Eukaryota</taxon>
        <taxon>Fungi</taxon>
        <taxon>Dikarya</taxon>
        <taxon>Basidiomycota</taxon>
        <taxon>Agaricomycotina</taxon>
        <taxon>Agaricomycetes</taxon>
        <taxon>Russulales</taxon>
        <taxon>Bondarzewiaceae</taxon>
        <taxon>Heterobasidion</taxon>
        <taxon>Heterobasidion annosum species complex</taxon>
    </lineage>
</organism>